<dbReference type="GO" id="GO:0005507">
    <property type="term" value="F:copper ion binding"/>
    <property type="evidence" value="ECO:0007669"/>
    <property type="project" value="TreeGrafter"/>
</dbReference>
<accession>A0A165W765</accession>
<keyword evidence="4" id="KW-1185">Reference proteome</keyword>
<protein>
    <recommendedName>
        <fullName evidence="2">Copper homeostasis protein cutC homolog</fullName>
    </recommendedName>
</protein>
<dbReference type="SUPFAM" id="SSF110395">
    <property type="entry name" value="CutC-like"/>
    <property type="match status" value="1"/>
</dbReference>
<evidence type="ECO:0000256" key="2">
    <source>
        <dbReference type="ARBA" id="ARBA00019014"/>
    </source>
</evidence>
<dbReference type="STRING" id="1314782.A0A165W765"/>
<dbReference type="PANTHER" id="PTHR12598:SF0">
    <property type="entry name" value="COPPER HOMEOSTASIS PROTEIN CUTC HOMOLOG"/>
    <property type="match status" value="1"/>
</dbReference>
<dbReference type="InParanoid" id="A0A165W765"/>
<name>A0A165W765_9AGAM</name>
<reference evidence="3 4" key="1">
    <citation type="journal article" date="2016" name="Mol. Biol. Evol.">
        <title>Comparative Genomics of Early-Diverging Mushroom-Forming Fungi Provides Insights into the Origins of Lignocellulose Decay Capabilities.</title>
        <authorList>
            <person name="Nagy L.G."/>
            <person name="Riley R."/>
            <person name="Tritt A."/>
            <person name="Adam C."/>
            <person name="Daum C."/>
            <person name="Floudas D."/>
            <person name="Sun H."/>
            <person name="Yadav J.S."/>
            <person name="Pangilinan J."/>
            <person name="Larsson K.H."/>
            <person name="Matsuura K."/>
            <person name="Barry K."/>
            <person name="Labutti K."/>
            <person name="Kuo R."/>
            <person name="Ohm R.A."/>
            <person name="Bhattacharya S.S."/>
            <person name="Shirouzu T."/>
            <person name="Yoshinaga Y."/>
            <person name="Martin F.M."/>
            <person name="Grigoriev I.V."/>
            <person name="Hibbett D.S."/>
        </authorList>
    </citation>
    <scope>NUCLEOTIDE SEQUENCE [LARGE SCALE GENOMIC DNA]</scope>
    <source>
        <strain evidence="3 4">HHB14362 ss-1</strain>
    </source>
</reference>
<sequence>MASTMRIILEVCVDSVESAIAAVDGGADRLEVCANLGLGGGTTPSLGLIRSIHAAVPDIPLMVMIRPRVGDFLYTDLELRVMLEDVIQLKATGHVSGVVFGILDSGGRVDVARSKLLAMEAHPLEVCFHRAFDMSIDASESYRAVASIPGITRILTSGLGSVAMDSIVTLQNLLHASGSEPIAPSILVGSGVNTNTIRSIVTLLLPFGLREVHMSGGAWTDGGMEFRPNGMGMGVGGERDWAIWRTNEEAVWQVRQIIDLLTPAA</sequence>
<organism evidence="3 4">
    <name type="scientific">Neolentinus lepideus HHB14362 ss-1</name>
    <dbReference type="NCBI Taxonomy" id="1314782"/>
    <lineage>
        <taxon>Eukaryota</taxon>
        <taxon>Fungi</taxon>
        <taxon>Dikarya</taxon>
        <taxon>Basidiomycota</taxon>
        <taxon>Agaricomycotina</taxon>
        <taxon>Agaricomycetes</taxon>
        <taxon>Gloeophyllales</taxon>
        <taxon>Gloeophyllaceae</taxon>
        <taxon>Neolentinus</taxon>
    </lineage>
</organism>
<evidence type="ECO:0000256" key="1">
    <source>
        <dbReference type="ARBA" id="ARBA00007768"/>
    </source>
</evidence>
<dbReference type="Gene3D" id="3.20.20.380">
    <property type="entry name" value="Copper homeostasis (CutC) domain"/>
    <property type="match status" value="1"/>
</dbReference>
<dbReference type="AlphaFoldDB" id="A0A165W765"/>
<dbReference type="InterPro" id="IPR005627">
    <property type="entry name" value="CutC-like"/>
</dbReference>
<dbReference type="EMBL" id="KV425551">
    <property type="protein sequence ID" value="KZT30770.1"/>
    <property type="molecule type" value="Genomic_DNA"/>
</dbReference>
<proteinExistence type="inferred from homology"/>
<dbReference type="HAMAP" id="MF_00795">
    <property type="entry name" value="CutC"/>
    <property type="match status" value="1"/>
</dbReference>
<gene>
    <name evidence="3" type="ORF">NEOLEDRAFT_1083141</name>
</gene>
<dbReference type="Proteomes" id="UP000076761">
    <property type="component" value="Unassembled WGS sequence"/>
</dbReference>
<dbReference type="InterPro" id="IPR036822">
    <property type="entry name" value="CutC-like_dom_sf"/>
</dbReference>
<dbReference type="Pfam" id="PF03932">
    <property type="entry name" value="CutC"/>
    <property type="match status" value="1"/>
</dbReference>
<dbReference type="PANTHER" id="PTHR12598">
    <property type="entry name" value="COPPER HOMEOSTASIS PROTEIN CUTC"/>
    <property type="match status" value="1"/>
</dbReference>
<evidence type="ECO:0000313" key="4">
    <source>
        <dbReference type="Proteomes" id="UP000076761"/>
    </source>
</evidence>
<evidence type="ECO:0000313" key="3">
    <source>
        <dbReference type="EMBL" id="KZT30770.1"/>
    </source>
</evidence>
<dbReference type="OrthoDB" id="7392499at2759"/>
<comment type="similarity">
    <text evidence="1">Belongs to the CutC family.</text>
</comment>